<gene>
    <name evidence="2" type="ORF">FHX40_3540</name>
</gene>
<keyword evidence="1" id="KW-0732">Signal</keyword>
<proteinExistence type="predicted"/>
<comment type="caution">
    <text evidence="2">The sequence shown here is derived from an EMBL/GenBank/DDBJ whole genome shotgun (WGS) entry which is preliminary data.</text>
</comment>
<reference evidence="2 3" key="1">
    <citation type="submission" date="2019-06" db="EMBL/GenBank/DDBJ databases">
        <title>Sequencing the genomes of 1000 actinobacteria strains.</title>
        <authorList>
            <person name="Klenk H.-P."/>
        </authorList>
    </citation>
    <scope>NUCLEOTIDE SEQUENCE [LARGE SCALE GENOMIC DNA]</scope>
    <source>
        <strain evidence="2 3">DSM 43186</strain>
    </source>
</reference>
<evidence type="ECO:0000313" key="2">
    <source>
        <dbReference type="EMBL" id="TQM76792.1"/>
    </source>
</evidence>
<dbReference type="EMBL" id="VFPQ01000001">
    <property type="protein sequence ID" value="TQM76792.1"/>
    <property type="molecule type" value="Genomic_DNA"/>
</dbReference>
<accession>A0A543J1X6</accession>
<organism evidence="2 3">
    <name type="scientific">Thermopolyspora flexuosa</name>
    <dbReference type="NCBI Taxonomy" id="103836"/>
    <lineage>
        <taxon>Bacteria</taxon>
        <taxon>Bacillati</taxon>
        <taxon>Actinomycetota</taxon>
        <taxon>Actinomycetes</taxon>
        <taxon>Streptosporangiales</taxon>
        <taxon>Streptosporangiaceae</taxon>
        <taxon>Thermopolyspora</taxon>
    </lineage>
</organism>
<evidence type="ECO:0000256" key="1">
    <source>
        <dbReference type="SAM" id="SignalP"/>
    </source>
</evidence>
<dbReference type="RefSeq" id="WP_268241046.1">
    <property type="nucleotide sequence ID" value="NZ_BMPV01000005.1"/>
</dbReference>
<feature type="chain" id="PRO_5022073519" evidence="1">
    <location>
        <begin position="22"/>
        <end position="43"/>
    </location>
</feature>
<evidence type="ECO:0000313" key="3">
    <source>
        <dbReference type="Proteomes" id="UP000319213"/>
    </source>
</evidence>
<name>A0A543J1X6_9ACTN</name>
<keyword evidence="3" id="KW-1185">Reference proteome</keyword>
<feature type="signal peptide" evidence="1">
    <location>
        <begin position="1"/>
        <end position="21"/>
    </location>
</feature>
<sequence>MLRVFAALIAGAVLAVGASVAVVNVASPTPKPPDRPLYNYGSR</sequence>
<protein>
    <submittedName>
        <fullName evidence="2">Uncharacterized protein</fullName>
    </submittedName>
</protein>
<dbReference type="Proteomes" id="UP000319213">
    <property type="component" value="Unassembled WGS sequence"/>
</dbReference>
<dbReference type="AlphaFoldDB" id="A0A543J1X6"/>